<evidence type="ECO:0000256" key="1">
    <source>
        <dbReference type="SAM" id="MobiDB-lite"/>
    </source>
</evidence>
<proteinExistence type="predicted"/>
<reference evidence="3" key="1">
    <citation type="submission" date="2021-01" db="EMBL/GenBank/DDBJ databases">
        <authorList>
            <person name="Corre E."/>
            <person name="Pelletier E."/>
            <person name="Niang G."/>
            <person name="Scheremetjew M."/>
            <person name="Finn R."/>
            <person name="Kale V."/>
            <person name="Holt S."/>
            <person name="Cochrane G."/>
            <person name="Meng A."/>
            <person name="Brown T."/>
            <person name="Cohen L."/>
        </authorList>
    </citation>
    <scope>NUCLEOTIDE SEQUENCE</scope>
    <source>
        <strain evidence="3">CCMP2084</strain>
    </source>
</reference>
<keyword evidence="2" id="KW-0472">Membrane</keyword>
<dbReference type="AlphaFoldDB" id="A0A7S2UQE2"/>
<feature type="region of interest" description="Disordered" evidence="1">
    <location>
        <begin position="43"/>
        <end position="90"/>
    </location>
</feature>
<keyword evidence="2" id="KW-1133">Transmembrane helix</keyword>
<gene>
    <name evidence="3" type="ORF">ASEP1449_LOCUS17403</name>
</gene>
<accession>A0A7S2UQE2</accession>
<dbReference type="Gene3D" id="1.10.472.10">
    <property type="entry name" value="Cyclin-like"/>
    <property type="match status" value="1"/>
</dbReference>
<feature type="transmembrane region" description="Helical" evidence="2">
    <location>
        <begin position="12"/>
        <end position="34"/>
    </location>
</feature>
<sequence length="468" mass="53116">MTGRKSRNVQWGMQVTVYQVMLVLAAAVTTGVWGHGGSNDYSSSRGAWGVVPQEPSSSIEASDEVESNKHYMPPRGGSTMIRQQEEPDRRRAVMDAKSIAAALRLTCEMNRQLERTTLACNGGHDSRHLHHESIEDDEEGGENFALQDSPIDSQFVADSHQHHSRLPVNIHPNQQWHKKIRRRTAVENSKSTQPEATIYHSSKSIQKGVSQFGPELVPYLESLGETLGCDLNADDSNSQIIWTLALIYLDRACSVETPRLMMPPQHHYYNEHHGEHAYGSAVPVACPYVTSRTVHRLMSTALVLANKAVKGGSTHHYATLLEEKFGISESSLSSMEQWMLGALGDYGLMVNEEKVHLWLNAWDATFHPAEHQAQLLAQQQQLYQQQIQEEQQRMQTNMRMNDSSMYSQLPQAEGHGNQGQHYQPLYHEHDQDQIPHSQYAEQRTEPNRHQGQTYQQEYRMSYQYSGYV</sequence>
<name>A0A7S2UQE2_9STRA</name>
<evidence type="ECO:0000313" key="3">
    <source>
        <dbReference type="EMBL" id="CAD9825569.1"/>
    </source>
</evidence>
<dbReference type="EMBL" id="HBHQ01025766">
    <property type="protein sequence ID" value="CAD9825569.1"/>
    <property type="molecule type" value="Transcribed_RNA"/>
</dbReference>
<protein>
    <submittedName>
        <fullName evidence="3">Uncharacterized protein</fullName>
    </submittedName>
</protein>
<organism evidence="3">
    <name type="scientific">Attheya septentrionalis</name>
    <dbReference type="NCBI Taxonomy" id="420275"/>
    <lineage>
        <taxon>Eukaryota</taxon>
        <taxon>Sar</taxon>
        <taxon>Stramenopiles</taxon>
        <taxon>Ochrophyta</taxon>
        <taxon>Bacillariophyta</taxon>
        <taxon>Coscinodiscophyceae</taxon>
        <taxon>Chaetocerotophycidae</taxon>
        <taxon>Chaetocerotales</taxon>
        <taxon>Attheyaceae</taxon>
        <taxon>Attheya</taxon>
    </lineage>
</organism>
<evidence type="ECO:0000256" key="2">
    <source>
        <dbReference type="SAM" id="Phobius"/>
    </source>
</evidence>
<keyword evidence="2" id="KW-0812">Transmembrane</keyword>